<proteinExistence type="inferred from homology"/>
<feature type="domain" description="tRNA pseudouridylate synthase B C-terminal" evidence="8">
    <location>
        <begin position="173"/>
        <end position="231"/>
    </location>
</feature>
<feature type="domain" description="Pseudouridine synthase II N-terminal" evidence="6">
    <location>
        <begin position="23"/>
        <end position="172"/>
    </location>
</feature>
<dbReference type="Gene3D" id="2.30.130.10">
    <property type="entry name" value="PUA domain"/>
    <property type="match status" value="1"/>
</dbReference>
<evidence type="ECO:0000259" key="6">
    <source>
        <dbReference type="Pfam" id="PF01509"/>
    </source>
</evidence>
<protein>
    <recommendedName>
        <fullName evidence="5">tRNA pseudouridine synthase B</fullName>
        <ecNumber evidence="5">5.4.99.25</ecNumber>
    </recommendedName>
    <alternativeName>
        <fullName evidence="5">tRNA pseudouridine(55) synthase</fullName>
        <shortName evidence="5">Psi55 synthase</shortName>
    </alternativeName>
    <alternativeName>
        <fullName evidence="5">tRNA pseudouridylate synthase</fullName>
    </alternativeName>
    <alternativeName>
        <fullName evidence="5">tRNA-uridine isomerase</fullName>
    </alternativeName>
</protein>
<dbReference type="SUPFAM" id="SSF55120">
    <property type="entry name" value="Pseudouridine synthase"/>
    <property type="match status" value="1"/>
</dbReference>
<dbReference type="Pfam" id="PF01509">
    <property type="entry name" value="TruB_N"/>
    <property type="match status" value="1"/>
</dbReference>
<dbReference type="GO" id="GO:0160148">
    <property type="term" value="F:tRNA pseudouridine(55) synthase activity"/>
    <property type="evidence" value="ECO:0007669"/>
    <property type="project" value="UniProtKB-EC"/>
</dbReference>
<dbReference type="InterPro" id="IPR020103">
    <property type="entry name" value="PsdUridine_synth_cat_dom_sf"/>
</dbReference>
<comment type="caution">
    <text evidence="9">The sequence shown here is derived from an EMBL/GenBank/DDBJ whole genome shotgun (WGS) entry which is preliminary data.</text>
</comment>
<keyword evidence="4 5" id="KW-0413">Isomerase</keyword>
<dbReference type="Proteomes" id="UP001489509">
    <property type="component" value="Unassembled WGS sequence"/>
</dbReference>
<accession>A0ABV1E0U9</accession>
<comment type="similarity">
    <text evidence="2 5">Belongs to the pseudouridine synthase TruB family. Type 1 subfamily.</text>
</comment>
<evidence type="ECO:0000256" key="5">
    <source>
        <dbReference type="HAMAP-Rule" id="MF_01080"/>
    </source>
</evidence>
<evidence type="ECO:0000256" key="2">
    <source>
        <dbReference type="ARBA" id="ARBA00005642"/>
    </source>
</evidence>
<dbReference type="InterPro" id="IPR015240">
    <property type="entry name" value="tRNA_sdUridine_synth_fam1_C"/>
</dbReference>
<dbReference type="EC" id="5.4.99.25" evidence="5"/>
<dbReference type="Gene3D" id="3.30.2350.10">
    <property type="entry name" value="Pseudouridine synthase"/>
    <property type="match status" value="1"/>
</dbReference>
<name>A0ABV1E0U9_9FIRM</name>
<comment type="catalytic activity">
    <reaction evidence="1 5">
        <text>uridine(55) in tRNA = pseudouridine(55) in tRNA</text>
        <dbReference type="Rhea" id="RHEA:42532"/>
        <dbReference type="Rhea" id="RHEA-COMP:10101"/>
        <dbReference type="Rhea" id="RHEA-COMP:10102"/>
        <dbReference type="ChEBI" id="CHEBI:65314"/>
        <dbReference type="ChEBI" id="CHEBI:65315"/>
        <dbReference type="EC" id="5.4.99.25"/>
    </reaction>
</comment>
<reference evidence="9 10" key="1">
    <citation type="submission" date="2024-03" db="EMBL/GenBank/DDBJ databases">
        <title>Human intestinal bacterial collection.</title>
        <authorList>
            <person name="Pauvert C."/>
            <person name="Hitch T.C.A."/>
            <person name="Clavel T."/>
        </authorList>
    </citation>
    <scope>NUCLEOTIDE SEQUENCE [LARGE SCALE GENOMIC DNA]</scope>
    <source>
        <strain evidence="9 10">CLA-JM-H44</strain>
    </source>
</reference>
<dbReference type="InterPro" id="IPR014780">
    <property type="entry name" value="tRNA_psdUridine_synth_TruB"/>
</dbReference>
<keyword evidence="3 5" id="KW-0819">tRNA processing</keyword>
<evidence type="ECO:0000259" key="7">
    <source>
        <dbReference type="Pfam" id="PF09157"/>
    </source>
</evidence>
<dbReference type="InterPro" id="IPR036974">
    <property type="entry name" value="PUA_sf"/>
</dbReference>
<organism evidence="9 10">
    <name type="scientific">Solibaculum intestinale</name>
    <dbReference type="NCBI Taxonomy" id="3133165"/>
    <lineage>
        <taxon>Bacteria</taxon>
        <taxon>Bacillati</taxon>
        <taxon>Bacillota</taxon>
        <taxon>Clostridia</taxon>
        <taxon>Eubacteriales</taxon>
        <taxon>Oscillospiraceae</taxon>
        <taxon>Solibaculum</taxon>
    </lineage>
</organism>
<dbReference type="Pfam" id="PF09157">
    <property type="entry name" value="TruB-C_2"/>
    <property type="match status" value="1"/>
</dbReference>
<dbReference type="Pfam" id="PF16198">
    <property type="entry name" value="TruB_C_2"/>
    <property type="match status" value="1"/>
</dbReference>
<dbReference type="PANTHER" id="PTHR13767:SF2">
    <property type="entry name" value="PSEUDOURIDYLATE SYNTHASE TRUB1"/>
    <property type="match status" value="1"/>
</dbReference>
<dbReference type="HAMAP" id="MF_01080">
    <property type="entry name" value="TruB_bact"/>
    <property type="match status" value="1"/>
</dbReference>
<evidence type="ECO:0000313" key="10">
    <source>
        <dbReference type="Proteomes" id="UP001489509"/>
    </source>
</evidence>
<feature type="active site" description="Nucleophile" evidence="5">
    <location>
        <position position="38"/>
    </location>
</feature>
<dbReference type="CDD" id="cd02573">
    <property type="entry name" value="PseudoU_synth_EcTruB"/>
    <property type="match status" value="1"/>
</dbReference>
<evidence type="ECO:0000256" key="1">
    <source>
        <dbReference type="ARBA" id="ARBA00000385"/>
    </source>
</evidence>
<evidence type="ECO:0000256" key="4">
    <source>
        <dbReference type="ARBA" id="ARBA00023235"/>
    </source>
</evidence>
<keyword evidence="10" id="KW-1185">Reference proteome</keyword>
<sequence>MNGILCIDKPQDFTSFDVVAVMKRLLCTRKVGHTGTLDPMATGVLPILAGSATRAAELLPSHDKEYEAGFRLGITTDTQDIWGTVMEKRPVSCGKAEIEALLPRFTGGILQLPPMYSAVKKDGKRLYELARQGIEVEREARKVTVFTLALTGEREEAGEYNLSISCSAGTYVRTLIHDLGQALGCGAVMTSLRRTKACGFSLDDCLTLEEARALSEKGTLCDRLLPVDLGLSGYQAVRVTDAQFTRFRNGGALFLSRVDQAPKTDGAFVRVYNSQGQFAGLGLVDEKAQELKVKRIFSE</sequence>
<evidence type="ECO:0000256" key="3">
    <source>
        <dbReference type="ARBA" id="ARBA00022694"/>
    </source>
</evidence>
<dbReference type="InterPro" id="IPR002501">
    <property type="entry name" value="PsdUridine_synth_N"/>
</dbReference>
<dbReference type="EMBL" id="JBBMFD010000015">
    <property type="protein sequence ID" value="MEQ2440949.1"/>
    <property type="molecule type" value="Genomic_DNA"/>
</dbReference>
<evidence type="ECO:0000259" key="8">
    <source>
        <dbReference type="Pfam" id="PF16198"/>
    </source>
</evidence>
<comment type="function">
    <text evidence="5">Responsible for synthesis of pseudouridine from uracil-55 in the psi GC loop of transfer RNAs.</text>
</comment>
<evidence type="ECO:0000313" key="9">
    <source>
        <dbReference type="EMBL" id="MEQ2440949.1"/>
    </source>
</evidence>
<gene>
    <name evidence="5 9" type="primary">truB</name>
    <name evidence="9" type="ORF">WMO26_08940</name>
</gene>
<dbReference type="RefSeq" id="WP_349219760.1">
    <property type="nucleotide sequence ID" value="NZ_JBBMFD010000015.1"/>
</dbReference>
<dbReference type="PANTHER" id="PTHR13767">
    <property type="entry name" value="TRNA-PSEUDOURIDINE SYNTHASE"/>
    <property type="match status" value="1"/>
</dbReference>
<feature type="domain" description="tRNA pseudouridine synthase II TruB subfamily 1 C-terminal" evidence="7">
    <location>
        <begin position="236"/>
        <end position="295"/>
    </location>
</feature>
<dbReference type="InterPro" id="IPR032819">
    <property type="entry name" value="TruB_C"/>
</dbReference>
<dbReference type="NCBIfam" id="TIGR00431">
    <property type="entry name" value="TruB"/>
    <property type="match status" value="1"/>
</dbReference>